<dbReference type="EMBL" id="BOOH01000023">
    <property type="protein sequence ID" value="GIH76874.1"/>
    <property type="molecule type" value="Genomic_DNA"/>
</dbReference>
<proteinExistence type="predicted"/>
<evidence type="ECO:0000313" key="1">
    <source>
        <dbReference type="EMBL" id="GIH76874.1"/>
    </source>
</evidence>
<organism evidence="1 2">
    <name type="scientific">Planobispora longispora</name>
    <dbReference type="NCBI Taxonomy" id="28887"/>
    <lineage>
        <taxon>Bacteria</taxon>
        <taxon>Bacillati</taxon>
        <taxon>Actinomycetota</taxon>
        <taxon>Actinomycetes</taxon>
        <taxon>Streptosporangiales</taxon>
        <taxon>Streptosporangiaceae</taxon>
        <taxon>Planobispora</taxon>
    </lineage>
</organism>
<dbReference type="Proteomes" id="UP000616724">
    <property type="component" value="Unassembled WGS sequence"/>
</dbReference>
<sequence length="107" mass="11842">MTEMSVTFVFNHRPRIDSALEAETVCWVCGVAVDPADRSLHRGEIAPAPRGPDDPSLLEDVTRILRAELAATPVSLTDDQLGLLARRAAQALYHRGAIRPRNRWLTV</sequence>
<name>A0A8J3RL08_9ACTN</name>
<protein>
    <submittedName>
        <fullName evidence="1">Uncharacterized protein</fullName>
    </submittedName>
</protein>
<gene>
    <name evidence="1" type="ORF">Plo01_33030</name>
</gene>
<comment type="caution">
    <text evidence="1">The sequence shown here is derived from an EMBL/GenBank/DDBJ whole genome shotgun (WGS) entry which is preliminary data.</text>
</comment>
<reference evidence="1 2" key="1">
    <citation type="submission" date="2021-01" db="EMBL/GenBank/DDBJ databases">
        <title>Whole genome shotgun sequence of Planobispora longispora NBRC 13918.</title>
        <authorList>
            <person name="Komaki H."/>
            <person name="Tamura T."/>
        </authorList>
    </citation>
    <scope>NUCLEOTIDE SEQUENCE [LARGE SCALE GENOMIC DNA]</scope>
    <source>
        <strain evidence="1 2">NBRC 13918</strain>
    </source>
</reference>
<evidence type="ECO:0000313" key="2">
    <source>
        <dbReference type="Proteomes" id="UP000616724"/>
    </source>
</evidence>
<keyword evidence="2" id="KW-1185">Reference proteome</keyword>
<accession>A0A8J3RL08</accession>
<dbReference type="AlphaFoldDB" id="A0A8J3RL08"/>